<evidence type="ECO:0000313" key="10">
    <source>
        <dbReference type="Proteomes" id="UP001265746"/>
    </source>
</evidence>
<dbReference type="Proteomes" id="UP001265746">
    <property type="component" value="Unassembled WGS sequence"/>
</dbReference>
<keyword evidence="5" id="KW-0804">Transcription</keyword>
<feature type="domain" description="Zn(2)-C6 fungal-type" evidence="8">
    <location>
        <begin position="12"/>
        <end position="42"/>
    </location>
</feature>
<accession>A0AAD9SPW5</accession>
<dbReference type="Pfam" id="PF00172">
    <property type="entry name" value="Zn_clus"/>
    <property type="match status" value="1"/>
</dbReference>
<dbReference type="AlphaFoldDB" id="A0AAD9SPW5"/>
<comment type="caution">
    <text evidence="9">The sequence shown here is derived from an EMBL/GenBank/DDBJ whole genome shotgun (WGS) entry which is preliminary data.</text>
</comment>
<dbReference type="EMBL" id="JAUJFL010000001">
    <property type="protein sequence ID" value="KAK2613477.1"/>
    <property type="molecule type" value="Genomic_DNA"/>
</dbReference>
<sequence>MATSTRCKSDLACEQCRRRKSKCDRVQPQCGSCARADTACVFVDERPKRGPKKGQLRALKAQVAALERQLAEQSSIEYISPSQQDGESGPLDVEGLEPNIHASVHMAVGTVGWLDDLTPTWDDQLFEFPEPDTTSESSNLTLVPESLSLSDMMRADLDALYFERVHPFAPIIHQGRYFSWADQETPSLVRTSLRLAMWTLAAAISTQFQNLSHRLYAATRQALHKLDGNDRDLPWTTGDIQLEEIQAWLLLAYYEFVRMERHHVLLTAARAFRLVQLTQLHAVDALNTPTHKDSQVGSPGSLQSGDPSNALLEEKRRTFWLAFCFDRLLNAHDSLTFTLQEEVIYLNLPATETSFQRSQQSRKDLLAEAIMDSSKTTLTPFAENVVLAALYGRCLTHRRLAIATALNGKKVGAKDSSEFCRRHEWLAAALERRILPLTEISPDTCDPMATFGHLLGRSAIIYLSDTAATWPWQTTEQHLMITAYEQRAYQAATEIVHLTCALPRLSYLKHYSIYDCLFEETGGNT</sequence>
<keyword evidence="3" id="KW-0805">Transcription regulation</keyword>
<organism evidence="9 10">
    <name type="scientific">Phomopsis amygdali</name>
    <name type="common">Fusicoccum amygdali</name>
    <dbReference type="NCBI Taxonomy" id="1214568"/>
    <lineage>
        <taxon>Eukaryota</taxon>
        <taxon>Fungi</taxon>
        <taxon>Dikarya</taxon>
        <taxon>Ascomycota</taxon>
        <taxon>Pezizomycotina</taxon>
        <taxon>Sordariomycetes</taxon>
        <taxon>Sordariomycetidae</taxon>
        <taxon>Diaporthales</taxon>
        <taxon>Diaporthaceae</taxon>
        <taxon>Diaporthe</taxon>
    </lineage>
</organism>
<reference evidence="9" key="1">
    <citation type="submission" date="2023-06" db="EMBL/GenBank/DDBJ databases">
        <authorList>
            <person name="Noh H."/>
        </authorList>
    </citation>
    <scope>NUCLEOTIDE SEQUENCE</scope>
    <source>
        <strain evidence="9">DUCC20226</strain>
    </source>
</reference>
<dbReference type="PANTHER" id="PTHR47338:SF3">
    <property type="entry name" value="C6 FINGER DOMAIN TRANSCRIPTION FACTOR DBAA-RELATED"/>
    <property type="match status" value="1"/>
</dbReference>
<dbReference type="InterPro" id="IPR007219">
    <property type="entry name" value="XnlR_reg_dom"/>
</dbReference>
<evidence type="ECO:0000256" key="1">
    <source>
        <dbReference type="ARBA" id="ARBA00004123"/>
    </source>
</evidence>
<evidence type="ECO:0000256" key="7">
    <source>
        <dbReference type="SAM" id="MobiDB-lite"/>
    </source>
</evidence>
<evidence type="ECO:0000256" key="2">
    <source>
        <dbReference type="ARBA" id="ARBA00022723"/>
    </source>
</evidence>
<dbReference type="Pfam" id="PF04082">
    <property type="entry name" value="Fungal_trans"/>
    <property type="match status" value="1"/>
</dbReference>
<evidence type="ECO:0000313" key="9">
    <source>
        <dbReference type="EMBL" id="KAK2613477.1"/>
    </source>
</evidence>
<dbReference type="CDD" id="cd12148">
    <property type="entry name" value="fungal_TF_MHR"/>
    <property type="match status" value="1"/>
</dbReference>
<dbReference type="PROSITE" id="PS50048">
    <property type="entry name" value="ZN2_CY6_FUNGAL_2"/>
    <property type="match status" value="1"/>
</dbReference>
<feature type="region of interest" description="Disordered" evidence="7">
    <location>
        <begin position="288"/>
        <end position="308"/>
    </location>
</feature>
<evidence type="ECO:0000259" key="8">
    <source>
        <dbReference type="PROSITE" id="PS50048"/>
    </source>
</evidence>
<dbReference type="GO" id="GO:0005634">
    <property type="term" value="C:nucleus"/>
    <property type="evidence" value="ECO:0007669"/>
    <property type="project" value="UniProtKB-SubCell"/>
</dbReference>
<dbReference type="PANTHER" id="PTHR47338">
    <property type="entry name" value="ZN(II)2CYS6 TRANSCRIPTION FACTOR (EUROFUNG)-RELATED"/>
    <property type="match status" value="1"/>
</dbReference>
<protein>
    <recommendedName>
        <fullName evidence="8">Zn(2)-C6 fungal-type domain-containing protein</fullName>
    </recommendedName>
</protein>
<feature type="compositionally biased region" description="Polar residues" evidence="7">
    <location>
        <begin position="295"/>
        <end position="307"/>
    </location>
</feature>
<keyword evidence="2" id="KW-0479">Metal-binding</keyword>
<evidence type="ECO:0000256" key="3">
    <source>
        <dbReference type="ARBA" id="ARBA00023015"/>
    </source>
</evidence>
<dbReference type="Gene3D" id="4.10.240.10">
    <property type="entry name" value="Zn(2)-C6 fungal-type DNA-binding domain"/>
    <property type="match status" value="1"/>
</dbReference>
<dbReference type="PROSITE" id="PS00463">
    <property type="entry name" value="ZN2_CY6_FUNGAL_1"/>
    <property type="match status" value="1"/>
</dbReference>
<dbReference type="SMART" id="SM00066">
    <property type="entry name" value="GAL4"/>
    <property type="match status" value="1"/>
</dbReference>
<dbReference type="GO" id="GO:0003677">
    <property type="term" value="F:DNA binding"/>
    <property type="evidence" value="ECO:0007669"/>
    <property type="project" value="UniProtKB-KW"/>
</dbReference>
<dbReference type="InterPro" id="IPR050815">
    <property type="entry name" value="TF_fung"/>
</dbReference>
<proteinExistence type="predicted"/>
<dbReference type="InterPro" id="IPR001138">
    <property type="entry name" value="Zn2Cys6_DnaBD"/>
</dbReference>
<dbReference type="GO" id="GO:0000981">
    <property type="term" value="F:DNA-binding transcription factor activity, RNA polymerase II-specific"/>
    <property type="evidence" value="ECO:0007669"/>
    <property type="project" value="InterPro"/>
</dbReference>
<evidence type="ECO:0000256" key="4">
    <source>
        <dbReference type="ARBA" id="ARBA00023125"/>
    </source>
</evidence>
<evidence type="ECO:0000256" key="5">
    <source>
        <dbReference type="ARBA" id="ARBA00023163"/>
    </source>
</evidence>
<gene>
    <name evidence="9" type="ORF">N8I77_000390</name>
</gene>
<name>A0AAD9SPW5_PHOAM</name>
<dbReference type="GO" id="GO:0008270">
    <property type="term" value="F:zinc ion binding"/>
    <property type="evidence" value="ECO:0007669"/>
    <property type="project" value="InterPro"/>
</dbReference>
<keyword evidence="6" id="KW-0539">Nucleus</keyword>
<keyword evidence="4" id="KW-0238">DNA-binding</keyword>
<dbReference type="CDD" id="cd00067">
    <property type="entry name" value="GAL4"/>
    <property type="match status" value="1"/>
</dbReference>
<comment type="subcellular location">
    <subcellularLocation>
        <location evidence="1">Nucleus</location>
    </subcellularLocation>
</comment>
<dbReference type="SUPFAM" id="SSF57701">
    <property type="entry name" value="Zn2/Cys6 DNA-binding domain"/>
    <property type="match status" value="1"/>
</dbReference>
<dbReference type="GO" id="GO:0006351">
    <property type="term" value="P:DNA-templated transcription"/>
    <property type="evidence" value="ECO:0007669"/>
    <property type="project" value="InterPro"/>
</dbReference>
<evidence type="ECO:0000256" key="6">
    <source>
        <dbReference type="ARBA" id="ARBA00023242"/>
    </source>
</evidence>
<dbReference type="InterPro" id="IPR036864">
    <property type="entry name" value="Zn2-C6_fun-type_DNA-bd_sf"/>
</dbReference>
<keyword evidence="10" id="KW-1185">Reference proteome</keyword>